<dbReference type="Gene3D" id="3.40.430.10">
    <property type="entry name" value="Dihydrofolate Reductase, subunit A"/>
    <property type="match status" value="1"/>
</dbReference>
<reference evidence="1 2" key="1">
    <citation type="submission" date="2015-02" db="EMBL/GenBank/DDBJ databases">
        <authorList>
            <person name="Chooi Y.-H."/>
        </authorList>
    </citation>
    <scope>NUCLEOTIDE SEQUENCE [LARGE SCALE GENOMIC DNA]</scope>
    <source>
        <strain evidence="1">E3</strain>
    </source>
</reference>
<sequence length="250" mass="27794">MNALAEYVAGCKGRRVFQHLRSVNAVLHCTLVHNGTVRRCIRVGATSPKCATDQYALGLCRAYAGVILTTARILRAEPTMTTSYDPGWYGAIGRILHPRTVILSRSGNIPWGHPAFISAPGPVTVLYRGTDPLYSIPREMTDRGVQLVRETSDLQSIIRRWKAPVCLEAGPSTTNELYQARAVDALLLSTYNGTIDPELLGLESVQQRDLDTDFDRVFHASEQDGQWTFELFIKKRIRHAIADLLINSTT</sequence>
<proteinExistence type="predicted"/>
<dbReference type="EMBL" id="CDSF01000002">
    <property type="protein sequence ID" value="CEO94887.1"/>
    <property type="molecule type" value="Genomic_DNA"/>
</dbReference>
<name>A0A0G4IIH5_PLABS</name>
<evidence type="ECO:0000313" key="2">
    <source>
        <dbReference type="Proteomes" id="UP000039324"/>
    </source>
</evidence>
<organism evidence="1 2">
    <name type="scientific">Plasmodiophora brassicae</name>
    <name type="common">Clubroot disease agent</name>
    <dbReference type="NCBI Taxonomy" id="37360"/>
    <lineage>
        <taxon>Eukaryota</taxon>
        <taxon>Sar</taxon>
        <taxon>Rhizaria</taxon>
        <taxon>Endomyxa</taxon>
        <taxon>Phytomyxea</taxon>
        <taxon>Plasmodiophorida</taxon>
        <taxon>Plasmodiophoridae</taxon>
        <taxon>Plasmodiophora</taxon>
    </lineage>
</organism>
<accession>A0A0G4IIH5</accession>
<evidence type="ECO:0000313" key="1">
    <source>
        <dbReference type="EMBL" id="CEO94887.1"/>
    </source>
</evidence>
<dbReference type="SUPFAM" id="SSF53597">
    <property type="entry name" value="Dihydrofolate reductase-like"/>
    <property type="match status" value="1"/>
</dbReference>
<gene>
    <name evidence="1" type="ORF">PBRA_003700</name>
</gene>
<dbReference type="Proteomes" id="UP000039324">
    <property type="component" value="Unassembled WGS sequence"/>
</dbReference>
<dbReference type="OMA" id="YSIPREM"/>
<dbReference type="InterPro" id="IPR024072">
    <property type="entry name" value="DHFR-like_dom_sf"/>
</dbReference>
<dbReference type="AlphaFoldDB" id="A0A0G4IIH5"/>
<keyword evidence="2" id="KW-1185">Reference proteome</keyword>
<protein>
    <submittedName>
        <fullName evidence="1">Uncharacterized protein</fullName>
    </submittedName>
</protein>